<dbReference type="InterPro" id="IPR014082">
    <property type="entry name" value="CRISPR-assoc_prot_Cas02710"/>
</dbReference>
<dbReference type="InterPro" id="IPR054008">
    <property type="entry name" value="Csm6_6H"/>
</dbReference>
<evidence type="ECO:0000313" key="3">
    <source>
        <dbReference type="Proteomes" id="UP000322976"/>
    </source>
</evidence>
<dbReference type="EMBL" id="VTPS01000012">
    <property type="protein sequence ID" value="TZE81604.1"/>
    <property type="molecule type" value="Genomic_DNA"/>
</dbReference>
<dbReference type="Proteomes" id="UP000322976">
    <property type="component" value="Unassembled WGS sequence"/>
</dbReference>
<comment type="caution">
    <text evidence="2">The sequence shown here is derived from an EMBL/GenBank/DDBJ whole genome shotgun (WGS) entry which is preliminary data.</text>
</comment>
<evidence type="ECO:0000259" key="1">
    <source>
        <dbReference type="Pfam" id="PF22205"/>
    </source>
</evidence>
<organism evidence="2 3">
    <name type="scientific">Calorimonas adulescens</name>
    <dbReference type="NCBI Taxonomy" id="2606906"/>
    <lineage>
        <taxon>Bacteria</taxon>
        <taxon>Bacillati</taxon>
        <taxon>Bacillota</taxon>
        <taxon>Clostridia</taxon>
        <taxon>Thermoanaerobacterales</taxon>
        <taxon>Thermoanaerobacteraceae</taxon>
        <taxon>Calorimonas</taxon>
    </lineage>
</organism>
<dbReference type="NCBIfam" id="TIGR02710">
    <property type="entry name" value="TIGR02710 family CRISPR-associated CARF protein"/>
    <property type="match status" value="1"/>
</dbReference>
<accession>A0A5D8QBU3</accession>
<gene>
    <name evidence="2" type="ORF">FWJ32_08800</name>
</gene>
<reference evidence="2 3" key="1">
    <citation type="submission" date="2019-08" db="EMBL/GenBank/DDBJ databases">
        <title>Calorimonas adulescens gen. nov., sp. nov., an anaerobic thermophilic bacterium from Sakhalin hot spring.</title>
        <authorList>
            <person name="Khomyakova M.A."/>
            <person name="Merkel A.Y."/>
            <person name="Novikov A."/>
            <person name="Bonch-Osmolovskaya E.A."/>
            <person name="Slobodkin A.I."/>
        </authorList>
    </citation>
    <scope>NUCLEOTIDE SEQUENCE [LARGE SCALE GENOMIC DNA]</scope>
    <source>
        <strain evidence="2 3">A05MB</strain>
    </source>
</reference>
<evidence type="ECO:0000313" key="2">
    <source>
        <dbReference type="EMBL" id="TZE81604.1"/>
    </source>
</evidence>
<dbReference type="InterPro" id="IPR011335">
    <property type="entry name" value="Restrct_endonuc-II-like"/>
</dbReference>
<name>A0A5D8QBU3_9THEO</name>
<proteinExistence type="predicted"/>
<dbReference type="Pfam" id="PF09670">
    <property type="entry name" value="Cas_Cas02710"/>
    <property type="match status" value="1"/>
</dbReference>
<keyword evidence="3" id="KW-1185">Reference proteome</keyword>
<dbReference type="AlphaFoldDB" id="A0A5D8QBU3"/>
<protein>
    <submittedName>
        <fullName evidence="2">TIGR02710 family CRISPR-associated protein</fullName>
    </submittedName>
</protein>
<dbReference type="SUPFAM" id="SSF52980">
    <property type="entry name" value="Restriction endonuclease-like"/>
    <property type="match status" value="1"/>
</dbReference>
<dbReference type="Gene3D" id="3.40.50.10770">
    <property type="entry name" value="Hypothetical protein VC1899 like domain (Restriction endonuclease-like)"/>
    <property type="match status" value="1"/>
</dbReference>
<sequence>MTNFMYENTGFDEALKQLRNQWENMPANEAEDFYSTEIFPLVKKKFINEWSNRCSNYDYLILSLGFSYEPLVLTILALKPKKVLFLYTPDSLKNLDVVVKETGLMPSQFVVEEISKDDPVDIYRAIKKIYVDRWKSPKNAAIDFTGGTKAMSAGIAMAGAYFKMDLVYVASTYNSKMRKPEPGTERLEFVKNPYDVLGDLEKDKALSLFNNNEFASAFDIFYELELKAADRNYTFMKILSNIYRAWDNLNFNEAVVKLKDLLDLMDSWRPVEGNLKALQYYEALKKQYLLISPLRDFKNDKNVFSVLKDKDKYLSLLFTIYENAARRARERKYDTSILLLYRVLELIGQIRLARYDIDTARPDYSKLDIPNEEVLKKMNSVLEKGMKKINVLPENLSLLNDYILLKAIGDELCLQLSIGNLFNISQLRNSSVYAHGYSILSETEYVKFNDLVFKILNEFCRLEEVDFKQLDNDFQFIVINL</sequence>
<feature type="domain" description="Csm6 6H" evidence="1">
    <location>
        <begin position="197"/>
        <end position="263"/>
    </location>
</feature>
<dbReference type="Pfam" id="PF22205">
    <property type="entry name" value="Csm6_6H"/>
    <property type="match status" value="1"/>
</dbReference>